<sequence>MFSLFWALYNTKYEPRRDTKSIEYKFNRILSDPYRWLEDPDSPETQCFVHEMNKISKPYLEKLLLKDSFKTRFTELYNYGKYGCPFRRGDFYYYFYNTGLQNQSVVYQQNDVKGDSTVFIDPNGFSKDGTIALGGIGFSKDGSKFAYSVSESGSDWQVIKIMDVATKEMYGEELARVKFSGIIWTHDHKGFFYCQYPQNKDAIGTSTETNKNMKLYYHYLNTPQDKDILCLDFPDQEKWFIGAYISHDGRYLLISIHEGTNPNSQVFYVDLELLPDGKVTGRLNYVKLIDNFDAMYDYVTNDGRDFTFLTTYKAPMQKLIRINIDNPQPDNWITLIPEDDKDLLDCVICSADTKLVVHYLRHARSVLYIHDLNTGDRLSEIQLPDCVSIDSITGRREDNVIYYKFSSFLTPGKIFSLDLTELNLTPVLFRELKVTGFDETQFEAKQVFYESEKDRTRIPMFIIHKKGLVLDGNNPTLLYGYGGFNISLTPYFSPSRVVWMQNMGGVFALPNIRGGGEYGENWHKSGNLENKQNVFDDFISAAQYLICHSYTSPDKLCVSGGSNGGLLVAVCANQRPELFKCIHCAVGVLDMLRFHKFTIGHAWIADYGDPDKEDEFDYIHKYSPLHNIPDIIEKMDHGRTMPLQYPSMLLTTGDHDDRVSPLHSLKFYAELNHKLRSLPQQKNPILIRIETKAGHGFGKPTEKVIQEYTEVFSFIGEQLNVVWSNN</sequence>
<dbReference type="GO" id="GO:0006508">
    <property type="term" value="P:proteolysis"/>
    <property type="evidence" value="ECO:0007669"/>
    <property type="project" value="UniProtKB-KW"/>
</dbReference>
<dbReference type="Pfam" id="PF00326">
    <property type="entry name" value="Peptidase_S9"/>
    <property type="match status" value="1"/>
</dbReference>
<evidence type="ECO:0000256" key="2">
    <source>
        <dbReference type="ARBA" id="ARBA00005228"/>
    </source>
</evidence>
<evidence type="ECO:0000313" key="10">
    <source>
        <dbReference type="EMBL" id="KAI6647123.1"/>
    </source>
</evidence>
<dbReference type="Gene3D" id="3.40.50.1820">
    <property type="entry name" value="alpha/beta hydrolase"/>
    <property type="match status" value="1"/>
</dbReference>
<dbReference type="PANTHER" id="PTHR42881">
    <property type="entry name" value="PROLYL ENDOPEPTIDASE"/>
    <property type="match status" value="1"/>
</dbReference>
<keyword evidence="11" id="KW-1185">Reference proteome</keyword>
<accession>A0AAV7JEL4</accession>
<feature type="domain" description="Peptidase S9A N-terminal" evidence="9">
    <location>
        <begin position="16"/>
        <end position="427"/>
    </location>
</feature>
<dbReference type="FunFam" id="3.40.50.1820:FF:000005">
    <property type="entry name" value="Prolyl endopeptidase"/>
    <property type="match status" value="1"/>
</dbReference>
<protein>
    <recommendedName>
        <fullName evidence="3 7">Prolyl endopeptidase</fullName>
        <ecNumber evidence="7">3.4.21.-</ecNumber>
    </recommendedName>
</protein>
<dbReference type="EC" id="3.4.21.-" evidence="7"/>
<evidence type="ECO:0000313" key="11">
    <source>
        <dbReference type="Proteomes" id="UP001165289"/>
    </source>
</evidence>
<dbReference type="AlphaFoldDB" id="A0AAV7JEL4"/>
<dbReference type="GO" id="GO:0004252">
    <property type="term" value="F:serine-type endopeptidase activity"/>
    <property type="evidence" value="ECO:0007669"/>
    <property type="project" value="UniProtKB-UniRule"/>
</dbReference>
<evidence type="ECO:0000256" key="6">
    <source>
        <dbReference type="ARBA" id="ARBA00022825"/>
    </source>
</evidence>
<evidence type="ECO:0000256" key="7">
    <source>
        <dbReference type="RuleBase" id="RU368024"/>
    </source>
</evidence>
<dbReference type="FunFam" id="2.130.10.120:FF:000001">
    <property type="entry name" value="Prolyl endopeptidase"/>
    <property type="match status" value="1"/>
</dbReference>
<comment type="similarity">
    <text evidence="2 7">Belongs to the peptidase S9A family.</text>
</comment>
<dbReference type="InterPro" id="IPR051167">
    <property type="entry name" value="Prolyl_oligopep/macrocyclase"/>
</dbReference>
<evidence type="ECO:0000256" key="3">
    <source>
        <dbReference type="ARBA" id="ARBA00016310"/>
    </source>
</evidence>
<dbReference type="EMBL" id="JAKMXF010000345">
    <property type="protein sequence ID" value="KAI6647123.1"/>
    <property type="molecule type" value="Genomic_DNA"/>
</dbReference>
<reference evidence="10 11" key="1">
    <citation type="journal article" date="2023" name="BMC Biol.">
        <title>The compact genome of the sponge Oopsacas minuta (Hexactinellida) is lacking key metazoan core genes.</title>
        <authorList>
            <person name="Santini S."/>
            <person name="Schenkelaars Q."/>
            <person name="Jourda C."/>
            <person name="Duchesne M."/>
            <person name="Belahbib H."/>
            <person name="Rocher C."/>
            <person name="Selva M."/>
            <person name="Riesgo A."/>
            <person name="Vervoort M."/>
            <person name="Leys S.P."/>
            <person name="Kodjabachian L."/>
            <person name="Le Bivic A."/>
            <person name="Borchiellini C."/>
            <person name="Claverie J.M."/>
            <person name="Renard E."/>
        </authorList>
    </citation>
    <scope>NUCLEOTIDE SEQUENCE [LARGE SCALE GENOMIC DNA]</scope>
    <source>
        <strain evidence="10">SPO-2</strain>
    </source>
</reference>
<dbReference type="GO" id="GO:0005829">
    <property type="term" value="C:cytosol"/>
    <property type="evidence" value="ECO:0007669"/>
    <property type="project" value="TreeGrafter"/>
</dbReference>
<dbReference type="Pfam" id="PF02897">
    <property type="entry name" value="Peptidase_S9_N"/>
    <property type="match status" value="1"/>
</dbReference>
<comment type="catalytic activity">
    <reaction evidence="1">
        <text>Hydrolysis of Pro-|-Xaa &gt;&gt; Ala-|-Xaa in oligopeptides.</text>
        <dbReference type="EC" id="3.4.21.26"/>
    </reaction>
</comment>
<dbReference type="Gene3D" id="2.130.10.120">
    <property type="entry name" value="Prolyl oligopeptidase, N-terminal domain"/>
    <property type="match status" value="1"/>
</dbReference>
<evidence type="ECO:0000256" key="1">
    <source>
        <dbReference type="ARBA" id="ARBA00001070"/>
    </source>
</evidence>
<dbReference type="InterPro" id="IPR002470">
    <property type="entry name" value="Peptidase_S9A"/>
</dbReference>
<evidence type="ECO:0000256" key="4">
    <source>
        <dbReference type="ARBA" id="ARBA00022670"/>
    </source>
</evidence>
<feature type="domain" description="Peptidase S9 prolyl oligopeptidase catalytic" evidence="8">
    <location>
        <begin position="491"/>
        <end position="720"/>
    </location>
</feature>
<dbReference type="InterPro" id="IPR023302">
    <property type="entry name" value="Pept_S9A_N"/>
</dbReference>
<organism evidence="10 11">
    <name type="scientific">Oopsacas minuta</name>
    <dbReference type="NCBI Taxonomy" id="111878"/>
    <lineage>
        <taxon>Eukaryota</taxon>
        <taxon>Metazoa</taxon>
        <taxon>Porifera</taxon>
        <taxon>Hexactinellida</taxon>
        <taxon>Hexasterophora</taxon>
        <taxon>Lyssacinosida</taxon>
        <taxon>Leucopsacidae</taxon>
        <taxon>Oopsacas</taxon>
    </lineage>
</organism>
<dbReference type="InterPro" id="IPR029058">
    <property type="entry name" value="AB_hydrolase_fold"/>
</dbReference>
<dbReference type="SUPFAM" id="SSF50993">
    <property type="entry name" value="Peptidase/esterase 'gauge' domain"/>
    <property type="match status" value="1"/>
</dbReference>
<evidence type="ECO:0000259" key="8">
    <source>
        <dbReference type="Pfam" id="PF00326"/>
    </source>
</evidence>
<name>A0AAV7JEL4_9METZ</name>
<dbReference type="InterPro" id="IPR001375">
    <property type="entry name" value="Peptidase_S9_cat"/>
</dbReference>
<evidence type="ECO:0000256" key="5">
    <source>
        <dbReference type="ARBA" id="ARBA00022801"/>
    </source>
</evidence>
<dbReference type="PANTHER" id="PTHR42881:SF2">
    <property type="entry name" value="PROLYL ENDOPEPTIDASE"/>
    <property type="match status" value="1"/>
</dbReference>
<dbReference type="PRINTS" id="PR00862">
    <property type="entry name" value="PROLIGOPTASE"/>
</dbReference>
<dbReference type="PROSITE" id="PS00708">
    <property type="entry name" value="PRO_ENDOPEP_SER"/>
    <property type="match status" value="1"/>
</dbReference>
<keyword evidence="5 7" id="KW-0378">Hydrolase</keyword>
<dbReference type="Proteomes" id="UP001165289">
    <property type="component" value="Unassembled WGS sequence"/>
</dbReference>
<keyword evidence="4 7" id="KW-0645">Protease</keyword>
<comment type="caution">
    <text evidence="10">The sequence shown here is derived from an EMBL/GenBank/DDBJ whole genome shotgun (WGS) entry which is preliminary data.</text>
</comment>
<keyword evidence="6 7" id="KW-0720">Serine protease</keyword>
<evidence type="ECO:0000259" key="9">
    <source>
        <dbReference type="Pfam" id="PF02897"/>
    </source>
</evidence>
<dbReference type="InterPro" id="IPR002471">
    <property type="entry name" value="Pept_S9_AS"/>
</dbReference>
<gene>
    <name evidence="10" type="ORF">LOD99_8860</name>
</gene>
<proteinExistence type="inferred from homology"/>
<dbReference type="GO" id="GO:0070012">
    <property type="term" value="F:oligopeptidase activity"/>
    <property type="evidence" value="ECO:0007669"/>
    <property type="project" value="TreeGrafter"/>
</dbReference>
<dbReference type="SUPFAM" id="SSF53474">
    <property type="entry name" value="alpha/beta-Hydrolases"/>
    <property type="match status" value="1"/>
</dbReference>